<gene>
    <name evidence="5" type="primary">LOC115212286</name>
</gene>
<feature type="compositionally biased region" description="Basic and acidic residues" evidence="3">
    <location>
        <begin position="147"/>
        <end position="169"/>
    </location>
</feature>
<dbReference type="InterPro" id="IPR038797">
    <property type="entry name" value="Fltp"/>
</dbReference>
<dbReference type="CDD" id="cd23705">
    <property type="entry name" value="Flattop"/>
    <property type="match status" value="1"/>
</dbReference>
<dbReference type="GO" id="GO:0036064">
    <property type="term" value="C:ciliary basal body"/>
    <property type="evidence" value="ECO:0007669"/>
    <property type="project" value="TreeGrafter"/>
</dbReference>
<dbReference type="KEGG" id="osn:115212286"/>
<dbReference type="GO" id="GO:0044782">
    <property type="term" value="P:cilium organization"/>
    <property type="evidence" value="ECO:0007669"/>
    <property type="project" value="TreeGrafter"/>
</dbReference>
<dbReference type="RefSeq" id="XP_029636989.1">
    <property type="nucleotide sequence ID" value="XM_029781129.2"/>
</dbReference>
<evidence type="ECO:0000256" key="1">
    <source>
        <dbReference type="ARBA" id="ARBA00009887"/>
    </source>
</evidence>
<organism evidence="4 5">
    <name type="scientific">Octopus sinensis</name>
    <name type="common">East Asian common octopus</name>
    <dbReference type="NCBI Taxonomy" id="2607531"/>
    <lineage>
        <taxon>Eukaryota</taxon>
        <taxon>Metazoa</taxon>
        <taxon>Spiralia</taxon>
        <taxon>Lophotrochozoa</taxon>
        <taxon>Mollusca</taxon>
        <taxon>Cephalopoda</taxon>
        <taxon>Coleoidea</taxon>
        <taxon>Octopodiformes</taxon>
        <taxon>Octopoda</taxon>
        <taxon>Incirrata</taxon>
        <taxon>Octopodidae</taxon>
        <taxon>Octopus</taxon>
    </lineage>
</organism>
<keyword evidence="4" id="KW-1185">Reference proteome</keyword>
<evidence type="ECO:0000256" key="2">
    <source>
        <dbReference type="ARBA" id="ARBA00033306"/>
    </source>
</evidence>
<name>A0A6P7SEY1_9MOLL</name>
<dbReference type="PANTHER" id="PTHR34639:SF1">
    <property type="entry name" value="PROTEIN FLATTOP"/>
    <property type="match status" value="1"/>
</dbReference>
<reference evidence="5" key="1">
    <citation type="submission" date="2025-08" db="UniProtKB">
        <authorList>
            <consortium name="RefSeq"/>
        </authorList>
    </citation>
    <scope>IDENTIFICATION</scope>
</reference>
<dbReference type="PANTHER" id="PTHR34639">
    <property type="entry name" value="PROTEIN FLATTOP"/>
    <property type="match status" value="1"/>
</dbReference>
<accession>A0A6P7SEY1</accession>
<proteinExistence type="inferred from homology"/>
<evidence type="ECO:0000313" key="4">
    <source>
        <dbReference type="Proteomes" id="UP000515154"/>
    </source>
</evidence>
<protein>
    <recommendedName>
        <fullName evidence="2">Cilia- and flagella-associated protein 126</fullName>
    </recommendedName>
</protein>
<feature type="region of interest" description="Disordered" evidence="3">
    <location>
        <begin position="126"/>
        <end position="202"/>
    </location>
</feature>
<sequence length="202" mass="22669">MSRQFSANQYEDAFCRSNRWEIPNKLSQNPKQQDGFTVIIADNDGHLLEGVKRSKNSPWGSFVDPWDFPLKVPGCSGLNTTARRQESVKALSNMKKNFDKQLEEYSLGALKNANKKMKKNYVPKPEPAVAKDCLPRTETPETNQPEQIKEEKIGELVTDEKPTDIESKCSSRQSAANVQATEAKSVTPKPCERPESKSSSVH</sequence>
<comment type="similarity">
    <text evidence="1">Belongs to the Flattop family.</text>
</comment>
<dbReference type="Pfam" id="PF22611">
    <property type="entry name" value="CFAP126"/>
    <property type="match status" value="1"/>
</dbReference>
<evidence type="ECO:0000313" key="5">
    <source>
        <dbReference type="RefSeq" id="XP_029636989.1"/>
    </source>
</evidence>
<evidence type="ECO:0000256" key="3">
    <source>
        <dbReference type="SAM" id="MobiDB-lite"/>
    </source>
</evidence>
<dbReference type="AlphaFoldDB" id="A0A6P7SEY1"/>
<dbReference type="Proteomes" id="UP000515154">
    <property type="component" value="Linkage group LG5"/>
</dbReference>
<feature type="compositionally biased region" description="Polar residues" evidence="3">
    <location>
        <begin position="170"/>
        <end position="184"/>
    </location>
</feature>